<evidence type="ECO:0000256" key="9">
    <source>
        <dbReference type="ARBA" id="ARBA00022946"/>
    </source>
</evidence>
<reference evidence="16 17" key="1">
    <citation type="journal article" date="2015" name="Genome Announc.">
        <title>Draft Genome Sequence and Gene Annotation of the Entomopathogenic Fungus Verticillium hemipterigenum.</title>
        <authorList>
            <person name="Horn F."/>
            <person name="Habel A."/>
            <person name="Scharf D.H."/>
            <person name="Dworschak J."/>
            <person name="Brakhage A.A."/>
            <person name="Guthke R."/>
            <person name="Hertweck C."/>
            <person name="Linde J."/>
        </authorList>
    </citation>
    <scope>NUCLEOTIDE SEQUENCE [LARGE SCALE GENOMIC DNA]</scope>
</reference>
<dbReference type="PANTHER" id="PTHR20863:SF28">
    <property type="entry name" value="ACYL CARRIER PROTEIN, MITOCHONDRIAL"/>
    <property type="match status" value="1"/>
</dbReference>
<dbReference type="HAMAP" id="MF_01217">
    <property type="entry name" value="Acyl_carrier"/>
    <property type="match status" value="1"/>
</dbReference>
<dbReference type="InterPro" id="IPR006162">
    <property type="entry name" value="Ppantetheine_attach_site"/>
</dbReference>
<comment type="pathway">
    <text evidence="2">Lipid metabolism; fatty acid biosynthesis.</text>
</comment>
<evidence type="ECO:0000259" key="15">
    <source>
        <dbReference type="PROSITE" id="PS50075"/>
    </source>
</evidence>
<dbReference type="Gene3D" id="1.10.1200.10">
    <property type="entry name" value="ACP-like"/>
    <property type="match status" value="1"/>
</dbReference>
<proteinExistence type="inferred from homology"/>
<organism evidence="16 17">
    <name type="scientific">[Torrubiella] hemipterigena</name>
    <dbReference type="NCBI Taxonomy" id="1531966"/>
    <lineage>
        <taxon>Eukaryota</taxon>
        <taxon>Fungi</taxon>
        <taxon>Dikarya</taxon>
        <taxon>Ascomycota</taxon>
        <taxon>Pezizomycotina</taxon>
        <taxon>Sordariomycetes</taxon>
        <taxon>Hypocreomycetidae</taxon>
        <taxon>Hypocreales</taxon>
        <taxon>Clavicipitaceae</taxon>
        <taxon>Clavicipitaceae incertae sedis</taxon>
        <taxon>'Torrubiella' clade</taxon>
    </lineage>
</organism>
<keyword evidence="10" id="KW-0249">Electron transport</keyword>
<keyword evidence="6 14" id="KW-0444">Lipid biosynthesis</keyword>
<gene>
    <name evidence="16" type="ORF">VHEMI03011</name>
</gene>
<evidence type="ECO:0000256" key="12">
    <source>
        <dbReference type="ARBA" id="ARBA00023128"/>
    </source>
</evidence>
<keyword evidence="11" id="KW-0443">Lipid metabolism</keyword>
<dbReference type="EMBL" id="CDHN01000001">
    <property type="protein sequence ID" value="CEJ82975.1"/>
    <property type="molecule type" value="Genomic_DNA"/>
</dbReference>
<keyword evidence="5 14" id="KW-0596">Phosphopantetheine</keyword>
<dbReference type="GO" id="GO:0000036">
    <property type="term" value="F:acyl carrier activity"/>
    <property type="evidence" value="ECO:0007669"/>
    <property type="project" value="TreeGrafter"/>
</dbReference>
<dbReference type="PANTHER" id="PTHR20863">
    <property type="entry name" value="ACYL CARRIER PROTEIN"/>
    <property type="match status" value="1"/>
</dbReference>
<evidence type="ECO:0000256" key="2">
    <source>
        <dbReference type="ARBA" id="ARBA00005194"/>
    </source>
</evidence>
<evidence type="ECO:0000313" key="17">
    <source>
        <dbReference type="Proteomes" id="UP000039046"/>
    </source>
</evidence>
<evidence type="ECO:0000256" key="7">
    <source>
        <dbReference type="ARBA" id="ARBA00022553"/>
    </source>
</evidence>
<protein>
    <recommendedName>
        <fullName evidence="14">Acyl carrier protein</fullName>
    </recommendedName>
</protein>
<comment type="subcellular location">
    <subcellularLocation>
        <location evidence="1">Mitochondrion</location>
    </subcellularLocation>
</comment>
<evidence type="ECO:0000256" key="8">
    <source>
        <dbReference type="ARBA" id="ARBA00022832"/>
    </source>
</evidence>
<dbReference type="InterPro" id="IPR003231">
    <property type="entry name" value="ACP"/>
</dbReference>
<evidence type="ECO:0000256" key="4">
    <source>
        <dbReference type="ARBA" id="ARBA00022448"/>
    </source>
</evidence>
<sequence length="135" mass="14638">MFRTNILRQAVRAAARPVTVTPRLALRAAAPRVAAAPVFRAVSVRMYGASAGLKKEEVEGRIMSLLQGFDKVNDASNIKATAHFANDLGLDSLDTVEVVMAIEEEFSIEIPDKDADTIHSVDKAVEYILSQPDAN</sequence>
<feature type="domain" description="Carrier" evidence="15">
    <location>
        <begin position="56"/>
        <end position="132"/>
    </location>
</feature>
<dbReference type="GO" id="GO:0000035">
    <property type="term" value="F:acyl binding"/>
    <property type="evidence" value="ECO:0007669"/>
    <property type="project" value="TreeGrafter"/>
</dbReference>
<accession>A0A0A1T9V2</accession>
<dbReference type="NCBIfam" id="TIGR00517">
    <property type="entry name" value="acyl_carrier"/>
    <property type="match status" value="1"/>
</dbReference>
<evidence type="ECO:0000256" key="14">
    <source>
        <dbReference type="RuleBase" id="RU000722"/>
    </source>
</evidence>
<evidence type="ECO:0000256" key="10">
    <source>
        <dbReference type="ARBA" id="ARBA00022982"/>
    </source>
</evidence>
<keyword evidence="13 14" id="KW-0275">Fatty acid biosynthesis</keyword>
<keyword evidence="12" id="KW-0496">Mitochondrion</keyword>
<evidence type="ECO:0000256" key="11">
    <source>
        <dbReference type="ARBA" id="ARBA00023098"/>
    </source>
</evidence>
<dbReference type="SUPFAM" id="SSF47336">
    <property type="entry name" value="ACP-like"/>
    <property type="match status" value="1"/>
</dbReference>
<dbReference type="AlphaFoldDB" id="A0A0A1T9V2"/>
<evidence type="ECO:0000256" key="5">
    <source>
        <dbReference type="ARBA" id="ARBA00022450"/>
    </source>
</evidence>
<evidence type="ECO:0000256" key="1">
    <source>
        <dbReference type="ARBA" id="ARBA00004173"/>
    </source>
</evidence>
<evidence type="ECO:0000256" key="13">
    <source>
        <dbReference type="ARBA" id="ARBA00023160"/>
    </source>
</evidence>
<comment type="similarity">
    <text evidence="3">Belongs to the acyl carrier protein (ACP) family.</text>
</comment>
<evidence type="ECO:0000313" key="16">
    <source>
        <dbReference type="EMBL" id="CEJ82975.1"/>
    </source>
</evidence>
<name>A0A0A1T9V2_9HYPO</name>
<dbReference type="Pfam" id="PF00550">
    <property type="entry name" value="PP-binding"/>
    <property type="match status" value="1"/>
</dbReference>
<dbReference type="NCBIfam" id="NF002148">
    <property type="entry name" value="PRK00982.1-2"/>
    <property type="match status" value="1"/>
</dbReference>
<dbReference type="PROSITE" id="PS50075">
    <property type="entry name" value="CARRIER"/>
    <property type="match status" value="1"/>
</dbReference>
<keyword evidence="9" id="KW-0809">Transit peptide</keyword>
<dbReference type="FunFam" id="1.10.1200.10:FF:000003">
    <property type="entry name" value="Acyl carrier protein"/>
    <property type="match status" value="1"/>
</dbReference>
<dbReference type="InterPro" id="IPR036736">
    <property type="entry name" value="ACP-like_sf"/>
</dbReference>
<keyword evidence="8" id="KW-0276">Fatty acid metabolism</keyword>
<dbReference type="PROSITE" id="PS00012">
    <property type="entry name" value="PHOSPHOPANTETHEINE"/>
    <property type="match status" value="1"/>
</dbReference>
<dbReference type="GO" id="GO:0099128">
    <property type="term" value="C:mitochondrial [2Fe-2S] assembly complex"/>
    <property type="evidence" value="ECO:0007669"/>
    <property type="project" value="UniProtKB-ARBA"/>
</dbReference>
<dbReference type="Proteomes" id="UP000039046">
    <property type="component" value="Unassembled WGS sequence"/>
</dbReference>
<dbReference type="InterPro" id="IPR009081">
    <property type="entry name" value="PP-bd_ACP"/>
</dbReference>
<dbReference type="OrthoDB" id="448946at2759"/>
<keyword evidence="17" id="KW-1185">Reference proteome</keyword>
<comment type="function">
    <text evidence="14">Carrier of the growing fatty acid chain in fatty acid biosynthesis.</text>
</comment>
<evidence type="ECO:0000256" key="3">
    <source>
        <dbReference type="ARBA" id="ARBA00010930"/>
    </source>
</evidence>
<keyword evidence="4" id="KW-0813">Transport</keyword>
<dbReference type="STRING" id="1531966.A0A0A1T9V2"/>
<evidence type="ECO:0000256" key="6">
    <source>
        <dbReference type="ARBA" id="ARBA00022516"/>
    </source>
</evidence>
<keyword evidence="7" id="KW-0597">Phosphoprotein</keyword>
<dbReference type="HOGENOM" id="CLU_108696_0_0_1"/>